<feature type="domain" description="CdiI immunity protein" evidence="1">
    <location>
        <begin position="2"/>
        <end position="82"/>
    </location>
</feature>
<dbReference type="RefSeq" id="WP_230510178.1">
    <property type="nucleotide sequence ID" value="NZ_JAJITD010000006.1"/>
</dbReference>
<reference evidence="2 3" key="1">
    <citation type="submission" date="2021-11" db="EMBL/GenBank/DDBJ databases">
        <authorList>
            <person name="Oh E.-T."/>
            <person name="Kim S.-B."/>
        </authorList>
    </citation>
    <scope>NUCLEOTIDE SEQUENCE [LARGE SCALE GENOMIC DNA]</scope>
    <source>
        <strain evidence="2 3">MMS20-SJTR3</strain>
    </source>
</reference>
<organism evidence="2 3">
    <name type="scientific">Paraburkholderia sejongensis</name>
    <dbReference type="NCBI Taxonomy" id="2886946"/>
    <lineage>
        <taxon>Bacteria</taxon>
        <taxon>Pseudomonadati</taxon>
        <taxon>Pseudomonadota</taxon>
        <taxon>Betaproteobacteria</taxon>
        <taxon>Burkholderiales</taxon>
        <taxon>Burkholderiaceae</taxon>
        <taxon>Paraburkholderia</taxon>
    </lineage>
</organism>
<sequence>MEHFFSIYFGQDFDIFGSTVPEIVACYKQDSPHRYPNLLRELELFRRAHSGDLDAAFIPFRHGFRPEGWGYTVASFLDEVQRVLNE</sequence>
<evidence type="ECO:0000313" key="3">
    <source>
        <dbReference type="Proteomes" id="UP001431019"/>
    </source>
</evidence>
<proteinExistence type="predicted"/>
<evidence type="ECO:0000259" key="1">
    <source>
        <dbReference type="Pfam" id="PF18593"/>
    </source>
</evidence>
<comment type="caution">
    <text evidence="2">The sequence shown here is derived from an EMBL/GenBank/DDBJ whole genome shotgun (WGS) entry which is preliminary data.</text>
</comment>
<accession>A0ABS8JUJ2</accession>
<keyword evidence="3" id="KW-1185">Reference proteome</keyword>
<gene>
    <name evidence="2" type="ORF">LJ656_13270</name>
</gene>
<evidence type="ECO:0000313" key="2">
    <source>
        <dbReference type="EMBL" id="MCC8393562.1"/>
    </source>
</evidence>
<dbReference type="Pfam" id="PF18593">
    <property type="entry name" value="CdiI_2"/>
    <property type="match status" value="1"/>
</dbReference>
<dbReference type="EMBL" id="JAJITD010000006">
    <property type="protein sequence ID" value="MCC8393562.1"/>
    <property type="molecule type" value="Genomic_DNA"/>
</dbReference>
<name>A0ABS8JUJ2_9BURK</name>
<protein>
    <recommendedName>
        <fullName evidence="1">CdiI immunity protein domain-containing protein</fullName>
    </recommendedName>
</protein>
<dbReference type="InterPro" id="IPR041129">
    <property type="entry name" value="CdiI_2"/>
</dbReference>
<dbReference type="Proteomes" id="UP001431019">
    <property type="component" value="Unassembled WGS sequence"/>
</dbReference>